<reference evidence="3" key="1">
    <citation type="submission" date="2019-01" db="EMBL/GenBank/DDBJ databases">
        <authorList>
            <consortium name="Genoscope - CEA"/>
            <person name="William W."/>
        </authorList>
    </citation>
    <scope>NUCLEOTIDE SEQUENCE</scope>
    <source>
        <strain evidence="3">CR-1</strain>
    </source>
</reference>
<evidence type="ECO:0000256" key="1">
    <source>
        <dbReference type="SAM" id="Phobius"/>
    </source>
</evidence>
<gene>
    <name evidence="3" type="ORF">EPICR_40260</name>
</gene>
<dbReference type="SUPFAM" id="SSF159713">
    <property type="entry name" value="Dhaf3308-like"/>
    <property type="match status" value="1"/>
</dbReference>
<feature type="domain" description="Putative heavy-metal chelation" evidence="2">
    <location>
        <begin position="132"/>
        <end position="225"/>
    </location>
</feature>
<evidence type="ECO:0000313" key="3">
    <source>
        <dbReference type="EMBL" id="VEN74673.1"/>
    </source>
</evidence>
<sequence>MNVYEALKESLKEQIQRRGLSGRGVSVRCEALSAEEAIGRPEHDDYPIVRGREVMVEAVFEGARGQAFSDDFENTDLAVDDLLDMRLDSNRKRAVFVAALNAVFRRLGLCGRTIHCKDDEPARCADCLPDLIEPGKKVLLAGHQPRFLEILSSHGRVRAVDLDEGHIGSGFCGVTIEPPEATPDAIEWSDLIFATGSTLVNGTIGDFLDRGRPVVFYGVTISAAAVILNLRRFCRLGR</sequence>
<dbReference type="InterPro" id="IPR007161">
    <property type="entry name" value="DUF364"/>
</dbReference>
<keyword evidence="1" id="KW-0812">Transmembrane</keyword>
<dbReference type="Gene3D" id="3.40.50.11590">
    <property type="match status" value="1"/>
</dbReference>
<organism evidence="3">
    <name type="scientific">uncultured Desulfobacteraceae bacterium</name>
    <dbReference type="NCBI Taxonomy" id="218296"/>
    <lineage>
        <taxon>Bacteria</taxon>
        <taxon>Pseudomonadati</taxon>
        <taxon>Thermodesulfobacteriota</taxon>
        <taxon>Desulfobacteria</taxon>
        <taxon>Desulfobacterales</taxon>
        <taxon>Desulfobacteraceae</taxon>
        <taxon>environmental samples</taxon>
    </lineage>
</organism>
<name>A0A484HJP0_9BACT</name>
<protein>
    <submittedName>
        <fullName evidence="3">Membrane protein</fullName>
    </submittedName>
</protein>
<dbReference type="EMBL" id="CAACVI010000034">
    <property type="protein sequence ID" value="VEN74673.1"/>
    <property type="molecule type" value="Genomic_DNA"/>
</dbReference>
<proteinExistence type="predicted"/>
<keyword evidence="1" id="KW-1133">Transmembrane helix</keyword>
<keyword evidence="1" id="KW-0472">Membrane</keyword>
<accession>A0A484HJP0</accession>
<feature type="transmembrane region" description="Helical" evidence="1">
    <location>
        <begin position="214"/>
        <end position="230"/>
    </location>
</feature>
<dbReference type="Pfam" id="PF04016">
    <property type="entry name" value="DUF364"/>
    <property type="match status" value="1"/>
</dbReference>
<dbReference type="AlphaFoldDB" id="A0A484HJP0"/>
<evidence type="ECO:0000259" key="2">
    <source>
        <dbReference type="Pfam" id="PF04016"/>
    </source>
</evidence>